<reference evidence="1" key="1">
    <citation type="submission" date="2019-04" db="EMBL/GenBank/DDBJ databases">
        <authorList>
            <person name="Brambilla D."/>
        </authorList>
    </citation>
    <scope>NUCLEOTIDE SEQUENCE</scope>
    <source>
        <strain evidence="1">BAL1</strain>
    </source>
</reference>
<dbReference type="AlphaFoldDB" id="A0A486XRI9"/>
<protein>
    <submittedName>
        <fullName evidence="1">Uncharacterized protein</fullName>
    </submittedName>
</protein>
<sequence length="138" mass="15260">MAHNKALLSPLSWLGRLTLRSSRPKALRYVSVDMNKICVILSIVALAACEAHLDNKVGYGKTLDIPADKVCFNAVFEELKAQTAYTLSVTTVEENGKIMNYELMIDGQAVNEDLDVFTPASFQLTKEFMSNVQQRCAG</sequence>
<accession>A0A486XRI9</accession>
<gene>
    <name evidence="1" type="ORF">BAL341_1868</name>
</gene>
<evidence type="ECO:0000313" key="1">
    <source>
        <dbReference type="EMBL" id="VHO04448.1"/>
    </source>
</evidence>
<dbReference type="EMBL" id="CAAJGR010000103">
    <property type="protein sequence ID" value="VHO04448.1"/>
    <property type="molecule type" value="Genomic_DNA"/>
</dbReference>
<organism evidence="1">
    <name type="scientific">Rheinheimera sp. BAL341</name>
    <dbReference type="NCBI Taxonomy" id="1708203"/>
    <lineage>
        <taxon>Bacteria</taxon>
        <taxon>Pseudomonadati</taxon>
        <taxon>Pseudomonadota</taxon>
        <taxon>Gammaproteobacteria</taxon>
        <taxon>Chromatiales</taxon>
        <taxon>Chromatiaceae</taxon>
        <taxon>Rheinheimera</taxon>
    </lineage>
</organism>
<name>A0A486XRI9_9GAMM</name>
<proteinExistence type="predicted"/>